<protein>
    <submittedName>
        <fullName evidence="1">Uncharacterized protein</fullName>
    </submittedName>
</protein>
<dbReference type="Proteomes" id="UP001319828">
    <property type="component" value="Unassembled WGS sequence"/>
</dbReference>
<proteinExistence type="predicted"/>
<keyword evidence="2" id="KW-1185">Reference proteome</keyword>
<accession>A0ACC5VZX3</accession>
<evidence type="ECO:0000313" key="1">
    <source>
        <dbReference type="EMBL" id="MBZ7973976.1"/>
    </source>
</evidence>
<evidence type="ECO:0000313" key="2">
    <source>
        <dbReference type="Proteomes" id="UP001319828"/>
    </source>
</evidence>
<name>A0ACC5VZX3_9BACT</name>
<organism evidence="1 2">
    <name type="scientific">Campylobacter molothri</name>
    <dbReference type="NCBI Taxonomy" id="1032242"/>
    <lineage>
        <taxon>Bacteria</taxon>
        <taxon>Pseudomonadati</taxon>
        <taxon>Campylobacterota</taxon>
        <taxon>Epsilonproteobacteria</taxon>
        <taxon>Campylobacterales</taxon>
        <taxon>Campylobacteraceae</taxon>
        <taxon>Campylobacter</taxon>
    </lineage>
</organism>
<gene>
    <name evidence="1" type="ORF">H2252_01100</name>
</gene>
<dbReference type="EMBL" id="JACHUQ010000001">
    <property type="protein sequence ID" value="MBZ7973976.1"/>
    <property type="molecule type" value="Genomic_DNA"/>
</dbReference>
<comment type="caution">
    <text evidence="1">The sequence shown here is derived from an EMBL/GenBank/DDBJ whole genome shotgun (WGS) entry which is preliminary data.</text>
</comment>
<sequence length="448" mass="51510">MNNNTNLNNNNNISNNTSLKQTNSNLVSDKSKAVNKILGYGVDEDGFFTSDFNEATGIPKDYKIYAKDMESFVNFQENDNFIFSTHYKVDIAKTIGNAYKAFSQLIPQTSNSSFSQEELKNLPYGFSMDKNYNITKIYTKDEYEKIDFPQDTIYASFNTWNGSYFEDINTDNIFSNNGDTRLNKNAYINEDGSIDKGGVLMGFLNSQLYGATTNFLEGDTKLLGKILVDKNVSEAERNDFQNFMNKNKIQSAFYKDSSNPDEWNPFEERLSIQLYIKRSQNVGNTELAQQARDFSKEYNELINSNISLNEFKTKYLDFKERYDGFIENLEAEEKAKGIDYSIDIASGQSISNNKKKKTQDDNTQKSFKPIQAESKNKETYKDDNIRNELIKKLLENKFDLAKELEILFNVKIDNYNTNNNNSNENNSNSNHLNKLNSKAKHRSVNIKV</sequence>
<reference evidence="1" key="1">
    <citation type="submission" date="2020-07" db="EMBL/GenBank/DDBJ databases">
        <title>Campylobacter molothri sp. nov. isolated from wild birds.</title>
        <authorList>
            <person name="Miller W.G."/>
            <person name="Chapman M.H."/>
            <person name="Yee E."/>
            <person name="Lopes B.S."/>
            <person name="Forbes K.J."/>
        </authorList>
    </citation>
    <scope>NUCLEOTIDE SEQUENCE</scope>
    <source>
        <strain evidence="1">RM9754</strain>
    </source>
</reference>